<dbReference type="GO" id="GO:0002949">
    <property type="term" value="P:tRNA threonylcarbamoyladenosine modification"/>
    <property type="evidence" value="ECO:0007669"/>
    <property type="project" value="InterPro"/>
</dbReference>
<evidence type="ECO:0000256" key="4">
    <source>
        <dbReference type="ARBA" id="ARBA00022490"/>
    </source>
</evidence>
<evidence type="ECO:0000256" key="2">
    <source>
        <dbReference type="ARBA" id="ARBA00007599"/>
    </source>
</evidence>
<keyword evidence="6" id="KW-0479">Metal-binding</keyword>
<keyword evidence="8" id="KW-0067">ATP-binding</keyword>
<dbReference type="OrthoDB" id="9800307at2"/>
<evidence type="ECO:0000256" key="8">
    <source>
        <dbReference type="ARBA" id="ARBA00022840"/>
    </source>
</evidence>
<dbReference type="Proteomes" id="UP000305881">
    <property type="component" value="Chromosome"/>
</dbReference>
<evidence type="ECO:0000313" key="12">
    <source>
        <dbReference type="Proteomes" id="UP000305881"/>
    </source>
</evidence>
<dbReference type="EMBL" id="CP035467">
    <property type="protein sequence ID" value="QCW82840.1"/>
    <property type="molecule type" value="Genomic_DNA"/>
</dbReference>
<keyword evidence="7" id="KW-0547">Nucleotide-binding</keyword>
<dbReference type="GO" id="GO:0005737">
    <property type="term" value="C:cytoplasm"/>
    <property type="evidence" value="ECO:0007669"/>
    <property type="project" value="UniProtKB-SubCell"/>
</dbReference>
<organism evidence="11 12">
    <name type="scientific">Methylotuvimicrobium buryatense</name>
    <name type="common">Methylomicrobium buryatense</name>
    <dbReference type="NCBI Taxonomy" id="95641"/>
    <lineage>
        <taxon>Bacteria</taxon>
        <taxon>Pseudomonadati</taxon>
        <taxon>Pseudomonadota</taxon>
        <taxon>Gammaproteobacteria</taxon>
        <taxon>Methylococcales</taxon>
        <taxon>Methylococcaceae</taxon>
        <taxon>Methylotuvimicrobium</taxon>
    </lineage>
</organism>
<keyword evidence="9" id="KW-0460">Magnesium</keyword>
<dbReference type="AlphaFoldDB" id="A0A4P9UQK4"/>
<dbReference type="InterPro" id="IPR027417">
    <property type="entry name" value="P-loop_NTPase"/>
</dbReference>
<dbReference type="GO" id="GO:0016740">
    <property type="term" value="F:transferase activity"/>
    <property type="evidence" value="ECO:0007669"/>
    <property type="project" value="UniProtKB-KW"/>
</dbReference>
<dbReference type="Gene3D" id="3.40.50.300">
    <property type="entry name" value="P-loop containing nucleotide triphosphate hydrolases"/>
    <property type="match status" value="1"/>
</dbReference>
<dbReference type="KEGG" id="mbur:EQU24_11750"/>
<dbReference type="GO" id="GO:0005524">
    <property type="term" value="F:ATP binding"/>
    <property type="evidence" value="ECO:0007669"/>
    <property type="project" value="UniProtKB-KW"/>
</dbReference>
<keyword evidence="4" id="KW-0963">Cytoplasm</keyword>
<dbReference type="STRING" id="675511.GCA_000341735_00689"/>
<gene>
    <name evidence="11" type="primary">tsaE</name>
    <name evidence="11" type="ORF">EQU24_11750</name>
</gene>
<evidence type="ECO:0000256" key="9">
    <source>
        <dbReference type="ARBA" id="ARBA00022842"/>
    </source>
</evidence>
<keyword evidence="5" id="KW-0819">tRNA processing</keyword>
<comment type="subcellular location">
    <subcellularLocation>
        <location evidence="1">Cytoplasm</location>
    </subcellularLocation>
</comment>
<accession>A0A4P9UQK4</accession>
<proteinExistence type="inferred from homology"/>
<evidence type="ECO:0000256" key="1">
    <source>
        <dbReference type="ARBA" id="ARBA00004496"/>
    </source>
</evidence>
<evidence type="ECO:0000256" key="6">
    <source>
        <dbReference type="ARBA" id="ARBA00022723"/>
    </source>
</evidence>
<evidence type="ECO:0000256" key="5">
    <source>
        <dbReference type="ARBA" id="ARBA00022694"/>
    </source>
</evidence>
<keyword evidence="12" id="KW-1185">Reference proteome</keyword>
<reference evidence="12" key="1">
    <citation type="journal article" date="2019" name="J. Bacteriol.">
        <title>A Mutagenic Screen Identifies a TonB-Dependent Receptor Required for the Lanthanide Metal Switch in the Type I Methanotroph 'Methylotuvimicrobium buryatense' 5GB1C.</title>
        <authorList>
            <person name="Groom J.D."/>
            <person name="Ford S.M."/>
            <person name="Pesesky M.W."/>
            <person name="Lidstrom M.E."/>
        </authorList>
    </citation>
    <scope>NUCLEOTIDE SEQUENCE [LARGE SCALE GENOMIC DNA]</scope>
    <source>
        <strain evidence="12">5GB1C</strain>
    </source>
</reference>
<evidence type="ECO:0000256" key="7">
    <source>
        <dbReference type="ARBA" id="ARBA00022741"/>
    </source>
</evidence>
<dbReference type="GO" id="GO:0046872">
    <property type="term" value="F:metal ion binding"/>
    <property type="evidence" value="ECO:0007669"/>
    <property type="project" value="UniProtKB-KW"/>
</dbReference>
<dbReference type="NCBIfam" id="TIGR00150">
    <property type="entry name" value="T6A_YjeE"/>
    <property type="match status" value="1"/>
</dbReference>
<protein>
    <recommendedName>
        <fullName evidence="3">tRNA threonylcarbamoyladenosine biosynthesis protein TsaE</fullName>
    </recommendedName>
    <alternativeName>
        <fullName evidence="10">t(6)A37 threonylcarbamoyladenosine biosynthesis protein TsaE</fullName>
    </alternativeName>
</protein>
<evidence type="ECO:0000256" key="10">
    <source>
        <dbReference type="ARBA" id="ARBA00032441"/>
    </source>
</evidence>
<dbReference type="Pfam" id="PF02367">
    <property type="entry name" value="TsaE"/>
    <property type="match status" value="1"/>
</dbReference>
<evidence type="ECO:0000313" key="11">
    <source>
        <dbReference type="EMBL" id="QCW82840.1"/>
    </source>
</evidence>
<dbReference type="RefSeq" id="WP_017839318.1">
    <property type="nucleotide sequence ID" value="NZ_CP035467.1"/>
</dbReference>
<comment type="similarity">
    <text evidence="2">Belongs to the TsaE family.</text>
</comment>
<dbReference type="PANTHER" id="PTHR33540">
    <property type="entry name" value="TRNA THREONYLCARBAMOYLADENOSINE BIOSYNTHESIS PROTEIN TSAE"/>
    <property type="match status" value="1"/>
</dbReference>
<dbReference type="PANTHER" id="PTHR33540:SF2">
    <property type="entry name" value="TRNA THREONYLCARBAMOYLADENOSINE BIOSYNTHESIS PROTEIN TSAE"/>
    <property type="match status" value="1"/>
</dbReference>
<dbReference type="InterPro" id="IPR003442">
    <property type="entry name" value="T6A_TsaE"/>
</dbReference>
<evidence type="ECO:0000256" key="3">
    <source>
        <dbReference type="ARBA" id="ARBA00019010"/>
    </source>
</evidence>
<dbReference type="SUPFAM" id="SSF52540">
    <property type="entry name" value="P-loop containing nucleoside triphosphate hydrolases"/>
    <property type="match status" value="1"/>
</dbReference>
<name>A0A4P9UQK4_METBY</name>
<sequence>MQIKLRNTEATEAFGAELSRLLPHKCLIFLKGQLGAGKTTLVRGLLRAFGHQGAVKSPTYTLVEEYMSNGRAVIHFDLYRLSDPEELEWIGINDYLDQDAVCLIEWPEMGEGFLPEPDLVLTLSVVGQERNLKVETSNLSVKNFLSSVIKQRHTAIL</sequence>